<accession>A0A8J5RLT5</accession>
<comment type="caution">
    <text evidence="2">The sequence shown here is derived from an EMBL/GenBank/DDBJ whole genome shotgun (WGS) entry which is preliminary data.</text>
</comment>
<dbReference type="Proteomes" id="UP000729402">
    <property type="component" value="Unassembled WGS sequence"/>
</dbReference>
<keyword evidence="1" id="KW-1133">Transmembrane helix</keyword>
<reference evidence="2" key="2">
    <citation type="submission" date="2021-02" db="EMBL/GenBank/DDBJ databases">
        <authorList>
            <person name="Kimball J.A."/>
            <person name="Haas M.W."/>
            <person name="Macchietto M."/>
            <person name="Kono T."/>
            <person name="Duquette J."/>
            <person name="Shao M."/>
        </authorList>
    </citation>
    <scope>NUCLEOTIDE SEQUENCE</scope>
    <source>
        <tissue evidence="2">Fresh leaf tissue</tissue>
    </source>
</reference>
<keyword evidence="3" id="KW-1185">Reference proteome</keyword>
<name>A0A8J5RLT5_ZIZPA</name>
<keyword evidence="1" id="KW-0472">Membrane</keyword>
<dbReference type="EMBL" id="JAAALK010000289">
    <property type="protein sequence ID" value="KAG8048473.1"/>
    <property type="molecule type" value="Genomic_DNA"/>
</dbReference>
<feature type="transmembrane region" description="Helical" evidence="1">
    <location>
        <begin position="24"/>
        <end position="57"/>
    </location>
</feature>
<protein>
    <submittedName>
        <fullName evidence="2">Uncharacterized protein</fullName>
    </submittedName>
</protein>
<reference evidence="2" key="1">
    <citation type="journal article" date="2021" name="bioRxiv">
        <title>Whole Genome Assembly and Annotation of Northern Wild Rice, Zizania palustris L., Supports a Whole Genome Duplication in the Zizania Genus.</title>
        <authorList>
            <person name="Haas M."/>
            <person name="Kono T."/>
            <person name="Macchietto M."/>
            <person name="Millas R."/>
            <person name="McGilp L."/>
            <person name="Shao M."/>
            <person name="Duquette J."/>
            <person name="Hirsch C.N."/>
            <person name="Kimball J."/>
        </authorList>
    </citation>
    <scope>NUCLEOTIDE SEQUENCE</scope>
    <source>
        <tissue evidence="2">Fresh leaf tissue</tissue>
    </source>
</reference>
<proteinExistence type="predicted"/>
<gene>
    <name evidence="2" type="ORF">GUJ93_ZPchr0009g2056</name>
</gene>
<keyword evidence="1" id="KW-0812">Transmembrane</keyword>
<organism evidence="2 3">
    <name type="scientific">Zizania palustris</name>
    <name type="common">Northern wild rice</name>
    <dbReference type="NCBI Taxonomy" id="103762"/>
    <lineage>
        <taxon>Eukaryota</taxon>
        <taxon>Viridiplantae</taxon>
        <taxon>Streptophyta</taxon>
        <taxon>Embryophyta</taxon>
        <taxon>Tracheophyta</taxon>
        <taxon>Spermatophyta</taxon>
        <taxon>Magnoliopsida</taxon>
        <taxon>Liliopsida</taxon>
        <taxon>Poales</taxon>
        <taxon>Poaceae</taxon>
        <taxon>BOP clade</taxon>
        <taxon>Oryzoideae</taxon>
        <taxon>Oryzeae</taxon>
        <taxon>Zizaniinae</taxon>
        <taxon>Zizania</taxon>
    </lineage>
</organism>
<evidence type="ECO:0000256" key="1">
    <source>
        <dbReference type="SAM" id="Phobius"/>
    </source>
</evidence>
<sequence>MVATYFGRSTKSNNIEFLGNHFSIFPIFSFSFLFFSFSLFSFLIFLFSISISSFSFLATHSSHPIRTNLPFFFLLHSSSLSLLHFFSPSGSFLAPPSSPATRPDKAG</sequence>
<evidence type="ECO:0000313" key="3">
    <source>
        <dbReference type="Proteomes" id="UP000729402"/>
    </source>
</evidence>
<evidence type="ECO:0000313" key="2">
    <source>
        <dbReference type="EMBL" id="KAG8048473.1"/>
    </source>
</evidence>
<dbReference type="AlphaFoldDB" id="A0A8J5RLT5"/>